<keyword evidence="4" id="KW-1185">Reference proteome</keyword>
<protein>
    <submittedName>
        <fullName evidence="3">Beta-amyrin 11-oxidase-like</fullName>
    </submittedName>
</protein>
<proteinExistence type="predicted"/>
<dbReference type="OrthoDB" id="1470350at2759"/>
<comment type="caution">
    <text evidence="3">The sequence shown here is derived from an EMBL/GenBank/DDBJ whole genome shotgun (WGS) entry which is preliminary data.</text>
</comment>
<sequence>MAKTPFSLSQKARGSSFTTFPQRRRQASYFKSSRMELEEPHMINPMTDYFSFLVIIYFFFRFLLLLYLLVSNLVIYANAASKGLHKNDMVGLEFDALLLGDSRVKGEHILKLDRETHLEQSKQEQEEILKTRQQDQKALNLKEIKKMVFLAKV</sequence>
<gene>
    <name evidence="3" type="ORF">G2W53_028218</name>
</gene>
<keyword evidence="2" id="KW-0812">Transmembrane</keyword>
<evidence type="ECO:0000256" key="1">
    <source>
        <dbReference type="SAM" id="MobiDB-lite"/>
    </source>
</evidence>
<name>A0A834WEI0_9FABA</name>
<keyword evidence="2" id="KW-1133">Transmembrane helix</keyword>
<feature type="region of interest" description="Disordered" evidence="1">
    <location>
        <begin position="1"/>
        <end position="20"/>
    </location>
</feature>
<evidence type="ECO:0000256" key="2">
    <source>
        <dbReference type="SAM" id="Phobius"/>
    </source>
</evidence>
<dbReference type="Proteomes" id="UP000634136">
    <property type="component" value="Unassembled WGS sequence"/>
</dbReference>
<feature type="transmembrane region" description="Helical" evidence="2">
    <location>
        <begin position="49"/>
        <end position="76"/>
    </location>
</feature>
<keyword evidence="2" id="KW-0472">Membrane</keyword>
<dbReference type="AlphaFoldDB" id="A0A834WEI0"/>
<accession>A0A834WEI0</accession>
<evidence type="ECO:0000313" key="4">
    <source>
        <dbReference type="Proteomes" id="UP000634136"/>
    </source>
</evidence>
<evidence type="ECO:0000313" key="3">
    <source>
        <dbReference type="EMBL" id="KAF7814249.1"/>
    </source>
</evidence>
<dbReference type="EMBL" id="JAAIUW010000009">
    <property type="protein sequence ID" value="KAF7814249.1"/>
    <property type="molecule type" value="Genomic_DNA"/>
</dbReference>
<organism evidence="3 4">
    <name type="scientific">Senna tora</name>
    <dbReference type="NCBI Taxonomy" id="362788"/>
    <lineage>
        <taxon>Eukaryota</taxon>
        <taxon>Viridiplantae</taxon>
        <taxon>Streptophyta</taxon>
        <taxon>Embryophyta</taxon>
        <taxon>Tracheophyta</taxon>
        <taxon>Spermatophyta</taxon>
        <taxon>Magnoliopsida</taxon>
        <taxon>eudicotyledons</taxon>
        <taxon>Gunneridae</taxon>
        <taxon>Pentapetalae</taxon>
        <taxon>rosids</taxon>
        <taxon>fabids</taxon>
        <taxon>Fabales</taxon>
        <taxon>Fabaceae</taxon>
        <taxon>Caesalpinioideae</taxon>
        <taxon>Cassia clade</taxon>
        <taxon>Senna</taxon>
    </lineage>
</organism>
<reference evidence="3" key="1">
    <citation type="submission" date="2020-09" db="EMBL/GenBank/DDBJ databases">
        <title>Genome-Enabled Discovery of Anthraquinone Biosynthesis in Senna tora.</title>
        <authorList>
            <person name="Kang S.-H."/>
            <person name="Pandey R.P."/>
            <person name="Lee C.-M."/>
            <person name="Sim J.-S."/>
            <person name="Jeong J.-T."/>
            <person name="Choi B.-S."/>
            <person name="Jung M."/>
            <person name="Ginzburg D."/>
            <person name="Zhao K."/>
            <person name="Won S.Y."/>
            <person name="Oh T.-J."/>
            <person name="Yu Y."/>
            <person name="Kim N.-H."/>
            <person name="Lee O.R."/>
            <person name="Lee T.-H."/>
            <person name="Bashyal P."/>
            <person name="Kim T.-S."/>
            <person name="Lee W.-H."/>
            <person name="Kawkins C."/>
            <person name="Kim C.-K."/>
            <person name="Kim J.S."/>
            <person name="Ahn B.O."/>
            <person name="Rhee S.Y."/>
            <person name="Sohng J.K."/>
        </authorList>
    </citation>
    <scope>NUCLEOTIDE SEQUENCE</scope>
    <source>
        <tissue evidence="3">Leaf</tissue>
    </source>
</reference>